<dbReference type="InterPro" id="IPR028098">
    <property type="entry name" value="Glyco_trans_4-like_N"/>
</dbReference>
<protein>
    <submittedName>
        <fullName evidence="5">Glycosyl transferase</fullName>
    </submittedName>
</protein>
<dbReference type="CDD" id="cd03801">
    <property type="entry name" value="GT4_PimA-like"/>
    <property type="match status" value="1"/>
</dbReference>
<reference evidence="6" key="1">
    <citation type="submission" date="2016-10" db="EMBL/GenBank/DDBJ databases">
        <title>Frankia sp. NRRL B-16386 Genome sequencing.</title>
        <authorList>
            <person name="Ghodhbane-Gtari F."/>
            <person name="Swanson E."/>
            <person name="Gueddou A."/>
            <person name="Hezbri K."/>
            <person name="Ktari K."/>
            <person name="Nouioui I."/>
            <person name="Morris K."/>
            <person name="Simpson S."/>
            <person name="Abebe-Akele F."/>
            <person name="Thomas K."/>
            <person name="Gtari M."/>
            <person name="Tisa L.S."/>
        </authorList>
    </citation>
    <scope>NUCLEOTIDE SEQUENCE [LARGE SCALE GENOMIC DNA]</scope>
    <source>
        <strain evidence="6">NRRL B-16386</strain>
    </source>
</reference>
<organism evidence="5 6">
    <name type="scientific">Pseudofrankia asymbiotica</name>
    <dbReference type="NCBI Taxonomy" id="1834516"/>
    <lineage>
        <taxon>Bacteria</taxon>
        <taxon>Bacillati</taxon>
        <taxon>Actinomycetota</taxon>
        <taxon>Actinomycetes</taxon>
        <taxon>Frankiales</taxon>
        <taxon>Frankiaceae</taxon>
        <taxon>Pseudofrankia</taxon>
    </lineage>
</organism>
<gene>
    <name evidence="5" type="ORF">BL253_32335</name>
</gene>
<feature type="domain" description="Glycosyltransferase subfamily 4-like N-terminal" evidence="4">
    <location>
        <begin position="4"/>
        <end position="171"/>
    </location>
</feature>
<keyword evidence="2 5" id="KW-0808">Transferase</keyword>
<dbReference type="PANTHER" id="PTHR12526:SF638">
    <property type="entry name" value="SPORE COAT PROTEIN SA"/>
    <property type="match status" value="1"/>
</dbReference>
<evidence type="ECO:0000256" key="1">
    <source>
        <dbReference type="ARBA" id="ARBA00022676"/>
    </source>
</evidence>
<evidence type="ECO:0000259" key="4">
    <source>
        <dbReference type="Pfam" id="PF13439"/>
    </source>
</evidence>
<evidence type="ECO:0000256" key="3">
    <source>
        <dbReference type="SAM" id="MobiDB-lite"/>
    </source>
</evidence>
<keyword evidence="1" id="KW-0328">Glycosyltransferase</keyword>
<dbReference type="SUPFAM" id="SSF53756">
    <property type="entry name" value="UDP-Glycosyltransferase/glycogen phosphorylase"/>
    <property type="match status" value="1"/>
</dbReference>
<dbReference type="EMBL" id="MOMC01000082">
    <property type="protein sequence ID" value="ONH23657.1"/>
    <property type="molecule type" value="Genomic_DNA"/>
</dbReference>
<dbReference type="PANTHER" id="PTHR12526">
    <property type="entry name" value="GLYCOSYLTRANSFERASE"/>
    <property type="match status" value="1"/>
</dbReference>
<proteinExistence type="predicted"/>
<evidence type="ECO:0000313" key="6">
    <source>
        <dbReference type="Proteomes" id="UP000188929"/>
    </source>
</evidence>
<name>A0A1V2I1Z3_9ACTN</name>
<accession>A0A1V2I1Z3</accession>
<dbReference type="Pfam" id="PF13692">
    <property type="entry name" value="Glyco_trans_1_4"/>
    <property type="match status" value="1"/>
</dbReference>
<dbReference type="Proteomes" id="UP000188929">
    <property type="component" value="Unassembled WGS sequence"/>
</dbReference>
<dbReference type="AlphaFoldDB" id="A0A1V2I1Z3"/>
<dbReference type="Gene3D" id="3.40.50.2000">
    <property type="entry name" value="Glycogen Phosphorylase B"/>
    <property type="match status" value="2"/>
</dbReference>
<keyword evidence="6" id="KW-1185">Reference proteome</keyword>
<feature type="region of interest" description="Disordered" evidence="3">
    <location>
        <begin position="189"/>
        <end position="211"/>
    </location>
</feature>
<dbReference type="RefSeq" id="WP_076821349.1">
    <property type="nucleotide sequence ID" value="NZ_MOMC01000082.1"/>
</dbReference>
<dbReference type="STRING" id="1834516.BL253_32335"/>
<evidence type="ECO:0000256" key="2">
    <source>
        <dbReference type="ARBA" id="ARBA00022679"/>
    </source>
</evidence>
<dbReference type="GO" id="GO:0016757">
    <property type="term" value="F:glycosyltransferase activity"/>
    <property type="evidence" value="ECO:0007669"/>
    <property type="project" value="UniProtKB-KW"/>
</dbReference>
<evidence type="ECO:0000313" key="5">
    <source>
        <dbReference type="EMBL" id="ONH23657.1"/>
    </source>
</evidence>
<comment type="caution">
    <text evidence="5">The sequence shown here is derived from an EMBL/GenBank/DDBJ whole genome shotgun (WGS) entry which is preliminary data.</text>
</comment>
<dbReference type="Pfam" id="PF13439">
    <property type="entry name" value="Glyco_transf_4"/>
    <property type="match status" value="1"/>
</dbReference>
<sequence length="424" mass="44794">MADYTVRLAHALRDEVDPVLVTASEVATGPGRGEVSGSADVFSSVVDLRGIGWGPRAVPAAARGLRRAAPDVVHVQFAPSAFGFSPAVGLLPALTGRRVRWLTTLHEYGWWSWPSWPPAWAWRRCERGIGGRRATARWDRETLLLGPRSAGLVVTNPEHAAMVRGRLGVEPHTIPLPPNVAPACERASVAEAPRSAGRASADAQPADRDRRARARADLRRRIGGHPDDPVLVFFGFVHPVKGVRYLLDALAMLAVDHPGLRLVVAGGFTSRALPAPEADAFRRELAGHARAAGVADRVTFTGHLPAAEVSRVLLGADACVLPFTAGVTGRSGALAAALAHGVPTVVTAADPPDPDLADGRTVVVVRGVRDPVPLAAGIRRVIADADLRAAVAAGGRALVAERDWPAVAQAHLRLYQRLVAAEGR</sequence>